<keyword evidence="4" id="KW-1133">Transmembrane helix</keyword>
<dbReference type="Pfam" id="PF04610">
    <property type="entry name" value="TrbL"/>
    <property type="match status" value="1"/>
</dbReference>
<dbReference type="AlphaFoldDB" id="A0A292GM96"/>
<comment type="similarity">
    <text evidence="2">Belongs to the TrbL/VirB6 family.</text>
</comment>
<proteinExistence type="inferred from homology"/>
<evidence type="ECO:0000256" key="2">
    <source>
        <dbReference type="ARBA" id="ARBA00007802"/>
    </source>
</evidence>
<keyword evidence="3" id="KW-0812">Transmembrane</keyword>
<feature type="region of interest" description="Disordered" evidence="6">
    <location>
        <begin position="115"/>
        <end position="134"/>
    </location>
</feature>
<organism evidence="7">
    <name type="scientific">Ochrobactrum sp. PW1</name>
    <dbReference type="NCBI Taxonomy" id="1882222"/>
    <lineage>
        <taxon>Bacteria</taxon>
        <taxon>Pseudomonadati</taxon>
        <taxon>Pseudomonadota</taxon>
        <taxon>Alphaproteobacteria</taxon>
        <taxon>Hyphomicrobiales</taxon>
        <taxon>Brucellaceae</taxon>
        <taxon>Brucella/Ochrobactrum group</taxon>
        <taxon>Ochrobactrum</taxon>
    </lineage>
</organism>
<dbReference type="EMBL" id="LC171369">
    <property type="protein sequence ID" value="BBA74254.1"/>
    <property type="molecule type" value="Genomic_DNA"/>
</dbReference>
<dbReference type="GO" id="GO:0016020">
    <property type="term" value="C:membrane"/>
    <property type="evidence" value="ECO:0007669"/>
    <property type="project" value="UniProtKB-SubCell"/>
</dbReference>
<reference evidence="7" key="1">
    <citation type="submission" date="2016-07" db="EMBL/GenBank/DDBJ databases">
        <title>Genomics reveals synergistic degradation of pyrene by five bacteria in a mangrove sediment-derived bacterial consortium.</title>
        <authorList>
            <person name="Wanapaisan P."/>
            <person name="Vejarano F."/>
            <person name="Chakraborty J."/>
            <person name="Shintani M."/>
            <person name="Muangchinda C."/>
            <person name="Laothamteep N."/>
            <person name="Suzuki-Minakuchi C."/>
            <person name="Inoue K."/>
            <person name="Nojiri H."/>
            <person name="Pinyakong O."/>
        </authorList>
    </citation>
    <scope>NUCLEOTIDE SEQUENCE</scope>
    <source>
        <strain evidence="7">PW1</strain>
    </source>
</reference>
<sequence>MQLHAVTKLHLGGDARLPRLADALERYAAIIAQRGIAFFILTAQVFVGTIEFKRISLAGFILVPFAIWNRNSFLAESVLGNVGSSGIKVMVLAVIVGISSNIFAEFTAALQGQEPCPPYPPRSTRSSSKVRKSRRLSATISTVIIASSGR</sequence>
<accession>A0A292GM96</accession>
<dbReference type="InterPro" id="IPR007688">
    <property type="entry name" value="Conjugal_tfr_TrbL/VirB6"/>
</dbReference>
<dbReference type="GO" id="GO:0030255">
    <property type="term" value="P:protein secretion by the type IV secretion system"/>
    <property type="evidence" value="ECO:0007669"/>
    <property type="project" value="InterPro"/>
</dbReference>
<protein>
    <submittedName>
        <fullName evidence="7">P-type conjugative transfer protein TrbL</fullName>
    </submittedName>
</protein>
<evidence type="ECO:0000256" key="1">
    <source>
        <dbReference type="ARBA" id="ARBA00004141"/>
    </source>
</evidence>
<keyword evidence="5" id="KW-0472">Membrane</keyword>
<evidence type="ECO:0000256" key="4">
    <source>
        <dbReference type="ARBA" id="ARBA00022989"/>
    </source>
</evidence>
<evidence type="ECO:0000313" key="7">
    <source>
        <dbReference type="EMBL" id="BBA74254.1"/>
    </source>
</evidence>
<comment type="subcellular location">
    <subcellularLocation>
        <location evidence="1">Membrane</location>
        <topology evidence="1">Multi-pass membrane protein</topology>
    </subcellularLocation>
</comment>
<evidence type="ECO:0000256" key="6">
    <source>
        <dbReference type="SAM" id="MobiDB-lite"/>
    </source>
</evidence>
<name>A0A292GM96_9HYPH</name>
<evidence type="ECO:0000256" key="5">
    <source>
        <dbReference type="ARBA" id="ARBA00023136"/>
    </source>
</evidence>
<evidence type="ECO:0000256" key="3">
    <source>
        <dbReference type="ARBA" id="ARBA00022692"/>
    </source>
</evidence>